<comment type="caution">
    <text evidence="3">The sequence shown here is derived from an EMBL/GenBank/DDBJ whole genome shotgun (WGS) entry which is preliminary data.</text>
</comment>
<evidence type="ECO:0000256" key="2">
    <source>
        <dbReference type="SAM" id="Phobius"/>
    </source>
</evidence>
<sequence length="226" mass="24228">MVSGTKTRVFLRNQPEQLMNVQNGIMDRLKRRVEIQLVNSVDSCDVSIVFVPIVSRAGTDIEAALRTIPTSPQQSVVLIVIHHTHDVNYIAPVSKWSVKREGVFAVDFLGHEDCGLLICLANDMALKSLADYLAPDAPDTPVENTSNKTKACAAVIGAGIGAVSGAVIGLGFDSAIGAAIGAAIGGSIGGLSGFCYKEISVFERKTDQERERHTHRPSVLTHTMFK</sequence>
<keyword evidence="2" id="KW-0472">Membrane</keyword>
<protein>
    <submittedName>
        <fullName evidence="3">Uncharacterized protein</fullName>
    </submittedName>
</protein>
<dbReference type="Proteomes" id="UP001187315">
    <property type="component" value="Unassembled WGS sequence"/>
</dbReference>
<dbReference type="EMBL" id="JAVHJS010000023">
    <property type="protein sequence ID" value="KAK2819937.1"/>
    <property type="molecule type" value="Genomic_DNA"/>
</dbReference>
<dbReference type="PANTHER" id="PTHR34488:SF1">
    <property type="entry name" value="SI:CH211-245H14.1-RELATED"/>
    <property type="match status" value="1"/>
</dbReference>
<feature type="transmembrane region" description="Helical" evidence="2">
    <location>
        <begin position="176"/>
        <end position="196"/>
    </location>
</feature>
<evidence type="ECO:0000256" key="1">
    <source>
        <dbReference type="SAM" id="MobiDB-lite"/>
    </source>
</evidence>
<feature type="transmembrane region" description="Helical" evidence="2">
    <location>
        <begin position="151"/>
        <end position="170"/>
    </location>
</feature>
<gene>
    <name evidence="3" type="ORF">Q7C36_021583</name>
</gene>
<name>A0AA88J9J5_TACVA</name>
<proteinExistence type="predicted"/>
<dbReference type="AlphaFoldDB" id="A0AA88J9J5"/>
<dbReference type="PANTHER" id="PTHR34488">
    <property type="entry name" value="SI:CH211-245H14.1-RELATED"/>
    <property type="match status" value="1"/>
</dbReference>
<keyword evidence="2" id="KW-1133">Transmembrane helix</keyword>
<keyword evidence="4" id="KW-1185">Reference proteome</keyword>
<evidence type="ECO:0000313" key="4">
    <source>
        <dbReference type="Proteomes" id="UP001187315"/>
    </source>
</evidence>
<organism evidence="3 4">
    <name type="scientific">Tachysurus vachellii</name>
    <name type="common">Darkbarbel catfish</name>
    <name type="synonym">Pelteobagrus vachellii</name>
    <dbReference type="NCBI Taxonomy" id="175792"/>
    <lineage>
        <taxon>Eukaryota</taxon>
        <taxon>Metazoa</taxon>
        <taxon>Chordata</taxon>
        <taxon>Craniata</taxon>
        <taxon>Vertebrata</taxon>
        <taxon>Euteleostomi</taxon>
        <taxon>Actinopterygii</taxon>
        <taxon>Neopterygii</taxon>
        <taxon>Teleostei</taxon>
        <taxon>Ostariophysi</taxon>
        <taxon>Siluriformes</taxon>
        <taxon>Bagridae</taxon>
        <taxon>Tachysurus</taxon>
    </lineage>
</organism>
<reference evidence="3" key="1">
    <citation type="submission" date="2023-08" db="EMBL/GenBank/DDBJ databases">
        <title>Pelteobagrus vachellii genome.</title>
        <authorList>
            <person name="Liu H."/>
        </authorList>
    </citation>
    <scope>NUCLEOTIDE SEQUENCE</scope>
    <source>
        <strain evidence="3">PRFRI_2022a</strain>
        <tissue evidence="3">Muscle</tissue>
    </source>
</reference>
<feature type="region of interest" description="Disordered" evidence="1">
    <location>
        <begin position="207"/>
        <end position="226"/>
    </location>
</feature>
<accession>A0AA88J9J5</accession>
<evidence type="ECO:0000313" key="3">
    <source>
        <dbReference type="EMBL" id="KAK2819937.1"/>
    </source>
</evidence>
<keyword evidence="2" id="KW-0812">Transmembrane</keyword>